<name>A0ABX2ZUD8_9BACI</name>
<dbReference type="RefSeq" id="WP_069032436.1">
    <property type="nucleotide sequence ID" value="NZ_MDKC01000002.1"/>
</dbReference>
<evidence type="ECO:0000313" key="2">
    <source>
        <dbReference type="EMBL" id="ODG93360.1"/>
    </source>
</evidence>
<comment type="caution">
    <text evidence="2">The sequence shown here is derived from an EMBL/GenBank/DDBJ whole genome shotgun (WGS) entry which is preliminary data.</text>
</comment>
<dbReference type="Proteomes" id="UP000094580">
    <property type="component" value="Unassembled WGS sequence"/>
</dbReference>
<keyword evidence="1" id="KW-1133">Transmembrane helix</keyword>
<gene>
    <name evidence="2" type="ORF">BED47_03465</name>
</gene>
<evidence type="ECO:0000256" key="1">
    <source>
        <dbReference type="SAM" id="Phobius"/>
    </source>
</evidence>
<protein>
    <recommendedName>
        <fullName evidence="4">Amino acid transporter</fullName>
    </recommendedName>
</protein>
<dbReference type="EMBL" id="MDKC01000002">
    <property type="protein sequence ID" value="ODG93360.1"/>
    <property type="molecule type" value="Genomic_DNA"/>
</dbReference>
<sequence length="76" mass="8903">MERTHESETTESKIYLDDQKVFSPIEDLQKIEGVIPLKRKSFELGKKPKLIRYLGYFFITFIVLTMLFGLVASFLD</sequence>
<proteinExistence type="predicted"/>
<keyword evidence="3" id="KW-1185">Reference proteome</keyword>
<feature type="transmembrane region" description="Helical" evidence="1">
    <location>
        <begin position="53"/>
        <end position="75"/>
    </location>
</feature>
<accession>A0ABX2ZUD8</accession>
<evidence type="ECO:0000313" key="3">
    <source>
        <dbReference type="Proteomes" id="UP000094580"/>
    </source>
</evidence>
<organism evidence="2 3">
    <name type="scientific">Gottfriedia luciferensis</name>
    <dbReference type="NCBI Taxonomy" id="178774"/>
    <lineage>
        <taxon>Bacteria</taxon>
        <taxon>Bacillati</taxon>
        <taxon>Bacillota</taxon>
        <taxon>Bacilli</taxon>
        <taxon>Bacillales</taxon>
        <taxon>Bacillaceae</taxon>
        <taxon>Gottfriedia</taxon>
    </lineage>
</organism>
<keyword evidence="1" id="KW-0472">Membrane</keyword>
<evidence type="ECO:0008006" key="4">
    <source>
        <dbReference type="Google" id="ProtNLM"/>
    </source>
</evidence>
<reference evidence="2 3" key="1">
    <citation type="submission" date="2016-07" db="EMBL/GenBank/DDBJ databases">
        <authorList>
            <person name="Townsley L."/>
            <person name="Shank E.A."/>
        </authorList>
    </citation>
    <scope>NUCLEOTIDE SEQUENCE [LARGE SCALE GENOMIC DNA]</scope>
    <source>
        <strain evidence="2 3">CH01</strain>
    </source>
</reference>
<keyword evidence="1" id="KW-0812">Transmembrane</keyword>